<dbReference type="InterPro" id="IPR050250">
    <property type="entry name" value="Macrolide_Exporter_MacB"/>
</dbReference>
<gene>
    <name evidence="9" type="ORF">R2APBS1_0817</name>
</gene>
<dbReference type="Pfam" id="PF02687">
    <property type="entry name" value="FtsX"/>
    <property type="match status" value="1"/>
</dbReference>
<organism evidence="9 10">
    <name type="scientific">Rhodanobacter denitrificans</name>
    <dbReference type="NCBI Taxonomy" id="666685"/>
    <lineage>
        <taxon>Bacteria</taxon>
        <taxon>Pseudomonadati</taxon>
        <taxon>Pseudomonadota</taxon>
        <taxon>Gammaproteobacteria</taxon>
        <taxon>Lysobacterales</taxon>
        <taxon>Rhodanobacteraceae</taxon>
        <taxon>Rhodanobacter</taxon>
    </lineage>
</organism>
<dbReference type="EMBL" id="CP003470">
    <property type="protein sequence ID" value="AGG87981.1"/>
    <property type="molecule type" value="Genomic_DNA"/>
</dbReference>
<dbReference type="InterPro" id="IPR025857">
    <property type="entry name" value="MacB_PCD"/>
</dbReference>
<evidence type="ECO:0000256" key="3">
    <source>
        <dbReference type="ARBA" id="ARBA00022692"/>
    </source>
</evidence>
<name>M4NJP0_9GAMM</name>
<dbReference type="GO" id="GO:0005886">
    <property type="term" value="C:plasma membrane"/>
    <property type="evidence" value="ECO:0007669"/>
    <property type="project" value="UniProtKB-SubCell"/>
</dbReference>
<dbReference type="Pfam" id="PF12704">
    <property type="entry name" value="MacB_PCD"/>
    <property type="match status" value="1"/>
</dbReference>
<dbReference type="HOGENOM" id="CLU_625346_0_0_6"/>
<dbReference type="KEGG" id="rhd:R2APBS1_0817"/>
<evidence type="ECO:0000256" key="5">
    <source>
        <dbReference type="ARBA" id="ARBA00023136"/>
    </source>
</evidence>
<dbReference type="PANTHER" id="PTHR30572:SF18">
    <property type="entry name" value="ABC-TYPE MACROLIDE FAMILY EXPORT SYSTEM PERMEASE COMPONENT 2"/>
    <property type="match status" value="1"/>
</dbReference>
<keyword evidence="10" id="KW-1185">Reference proteome</keyword>
<evidence type="ECO:0000313" key="9">
    <source>
        <dbReference type="EMBL" id="AGG87981.1"/>
    </source>
</evidence>
<feature type="transmembrane region" description="Helical" evidence="6">
    <location>
        <begin position="29"/>
        <end position="55"/>
    </location>
</feature>
<dbReference type="AlphaFoldDB" id="M4NJP0"/>
<keyword evidence="2" id="KW-1003">Cell membrane</keyword>
<proteinExistence type="predicted"/>
<comment type="subcellular location">
    <subcellularLocation>
        <location evidence="1">Cell membrane</location>
        <topology evidence="1">Multi-pass membrane protein</topology>
    </subcellularLocation>
</comment>
<evidence type="ECO:0000256" key="6">
    <source>
        <dbReference type="SAM" id="Phobius"/>
    </source>
</evidence>
<accession>M4NJP0</accession>
<keyword evidence="3 6" id="KW-0812">Transmembrane</keyword>
<dbReference type="PANTHER" id="PTHR30572">
    <property type="entry name" value="MEMBRANE COMPONENT OF TRANSPORTER-RELATED"/>
    <property type="match status" value="1"/>
</dbReference>
<evidence type="ECO:0000256" key="1">
    <source>
        <dbReference type="ARBA" id="ARBA00004651"/>
    </source>
</evidence>
<dbReference type="STRING" id="666685.R2APBS1_0817"/>
<feature type="transmembrane region" description="Helical" evidence="6">
    <location>
        <begin position="411"/>
        <end position="431"/>
    </location>
</feature>
<feature type="domain" description="MacB-like periplasmic core" evidence="8">
    <location>
        <begin position="31"/>
        <end position="276"/>
    </location>
</feature>
<dbReference type="Proteomes" id="UP000011859">
    <property type="component" value="Chromosome"/>
</dbReference>
<keyword evidence="9" id="KW-0449">Lipoprotein</keyword>
<evidence type="ECO:0000313" key="10">
    <source>
        <dbReference type="Proteomes" id="UP000011859"/>
    </source>
</evidence>
<dbReference type="GO" id="GO:0022857">
    <property type="term" value="F:transmembrane transporter activity"/>
    <property type="evidence" value="ECO:0007669"/>
    <property type="project" value="TreeGrafter"/>
</dbReference>
<evidence type="ECO:0000256" key="2">
    <source>
        <dbReference type="ARBA" id="ARBA00022475"/>
    </source>
</evidence>
<sequence>MWFQWLMGAHGMFGYYFDLAQRSLRRNPVLTALMVLAIGLGIGASMTMLTVLHVMSDNPLPERSAQLFYPQLDPRGMEDYRVGEDPPTQMAWIDAMNLLKARKGTHQAAMSGGQVTVRPAQGGNRAFYVDARFTSADFFAMFDVPFARGGGWSPSDDDKQARVIVIAKTLADKLYGEGPVVGNILRLGQNDFRIVGVIKPWSPVPHFYDLTSGGYQDGEQVFMPLSTALALHQGIGGSLECWGYMSFDNLDRKTAPCSWVQFWVQLDTPVQQQAYREFLVSYSQQQKMLGRFMRPPNTRLHDLMGWLDYNKVVPGSVQLQTLLALGFLLVCLINTVALLLVKFLRRGGEMGVRRAMGASMRSIFAQLLAEAALVGLCGGVVGVLLTLFGLWVVRQQPAQYAGLAHLDAPMLYATFLLALCGTVLAAMFPAWRACRLPPARALKIQ</sequence>
<keyword evidence="4 6" id="KW-1133">Transmembrane helix</keyword>
<reference evidence="9 10" key="1">
    <citation type="submission" date="2012-04" db="EMBL/GenBank/DDBJ databases">
        <title>Complete genome of Rhodanobacter sp. 2APBS1.</title>
        <authorList>
            <consortium name="US DOE Joint Genome Institute"/>
            <person name="Huntemann M."/>
            <person name="Wei C.-L."/>
            <person name="Han J."/>
            <person name="Detter J.C."/>
            <person name="Han C."/>
            <person name="Tapia R."/>
            <person name="Munk A.C.C."/>
            <person name="Chen A."/>
            <person name="Krypides N."/>
            <person name="Mavromatis K."/>
            <person name="Markowitz V."/>
            <person name="Szeto E."/>
            <person name="Ivanova N."/>
            <person name="Mikhailova N."/>
            <person name="Ovchinnikova G."/>
            <person name="Pagani I."/>
            <person name="Pati A."/>
            <person name="Goodwin L."/>
            <person name="Peters L."/>
            <person name="Pitluck S."/>
            <person name="Woyke T."/>
            <person name="Prakash O."/>
            <person name="Elkins J."/>
            <person name="Brown S."/>
            <person name="Palumbo A."/>
            <person name="Hemme C."/>
            <person name="Zhou J."/>
            <person name="Watson D."/>
            <person name="Jardine P."/>
            <person name="Kostka J."/>
            <person name="Green S."/>
        </authorList>
    </citation>
    <scope>NUCLEOTIDE SEQUENCE [LARGE SCALE GENOMIC DNA]</scope>
    <source>
        <strain evidence="9 10">2APBS1</strain>
    </source>
</reference>
<evidence type="ECO:0000256" key="4">
    <source>
        <dbReference type="ARBA" id="ARBA00022989"/>
    </source>
</evidence>
<feature type="transmembrane region" description="Helical" evidence="6">
    <location>
        <begin position="364"/>
        <end position="391"/>
    </location>
</feature>
<keyword evidence="5 6" id="KW-0472">Membrane</keyword>
<feature type="domain" description="ABC3 transporter permease C-terminal" evidence="7">
    <location>
        <begin position="323"/>
        <end position="438"/>
    </location>
</feature>
<evidence type="ECO:0000259" key="8">
    <source>
        <dbReference type="Pfam" id="PF12704"/>
    </source>
</evidence>
<evidence type="ECO:0000259" key="7">
    <source>
        <dbReference type="Pfam" id="PF02687"/>
    </source>
</evidence>
<dbReference type="eggNOG" id="COG0577">
    <property type="taxonomic scope" value="Bacteria"/>
</dbReference>
<feature type="transmembrane region" description="Helical" evidence="6">
    <location>
        <begin position="322"/>
        <end position="344"/>
    </location>
</feature>
<protein>
    <submittedName>
        <fullName evidence="9">ABC-type transport system, involved in lipoprotein release, permease component</fullName>
    </submittedName>
</protein>
<dbReference type="InterPro" id="IPR003838">
    <property type="entry name" value="ABC3_permease_C"/>
</dbReference>